<dbReference type="SMART" id="SM00382">
    <property type="entry name" value="AAA"/>
    <property type="match status" value="1"/>
</dbReference>
<dbReference type="GO" id="GO:0006310">
    <property type="term" value="P:DNA recombination"/>
    <property type="evidence" value="ECO:0007669"/>
    <property type="project" value="InterPro"/>
</dbReference>
<evidence type="ECO:0000256" key="3">
    <source>
        <dbReference type="HAMAP-Rule" id="MF_01488"/>
    </source>
</evidence>
<dbReference type="SUPFAM" id="SSF47781">
    <property type="entry name" value="RuvA domain 2-like"/>
    <property type="match status" value="1"/>
</dbReference>
<dbReference type="SUPFAM" id="SSF52540">
    <property type="entry name" value="P-loop containing nucleoside triphosphate hydrolases"/>
    <property type="match status" value="1"/>
</dbReference>
<dbReference type="InterPro" id="IPR041451">
    <property type="entry name" value="RecD2_SH13"/>
</dbReference>
<dbReference type="GO" id="GO:0009338">
    <property type="term" value="C:exodeoxyribonuclease V complex"/>
    <property type="evidence" value="ECO:0007669"/>
    <property type="project" value="TreeGrafter"/>
</dbReference>
<keyword evidence="3" id="KW-0413">Isomerase</keyword>
<keyword evidence="3" id="KW-0238">DNA-binding</keyword>
<dbReference type="InterPro" id="IPR006345">
    <property type="entry name" value="RecD2"/>
</dbReference>
<proteinExistence type="inferred from homology"/>
<dbReference type="NCBIfam" id="TIGR01448">
    <property type="entry name" value="recD_rel"/>
    <property type="match status" value="1"/>
</dbReference>
<dbReference type="AlphaFoldDB" id="C0EH21"/>
<dbReference type="Gene3D" id="1.10.150.20">
    <property type="entry name" value="5' to 3' exonuclease, C-terminal subdomain"/>
    <property type="match status" value="1"/>
</dbReference>
<comment type="caution">
    <text evidence="5">The sequence shown here is derived from an EMBL/GenBank/DDBJ whole genome shotgun (WGS) entry which is preliminary data.</text>
</comment>
<dbReference type="GO" id="GO:0005524">
    <property type="term" value="F:ATP binding"/>
    <property type="evidence" value="ECO:0007669"/>
    <property type="project" value="UniProtKB-UniRule"/>
</dbReference>
<comment type="function">
    <text evidence="3">DNA-dependent ATPase and ATP-dependent 5'-3' DNA helicase. Has no activity on blunt DNA or DNA with 3'-overhangs, requires at least 10 bases of 5'-ssDNA for helicase activity.</text>
</comment>
<dbReference type="Pfam" id="PF14520">
    <property type="entry name" value="HHH_5"/>
    <property type="match status" value="1"/>
</dbReference>
<dbReference type="HAMAP" id="MF_01488">
    <property type="entry name" value="RecD2"/>
    <property type="match status" value="1"/>
</dbReference>
<dbReference type="InterPro" id="IPR029493">
    <property type="entry name" value="RecD2-like_HHH"/>
</dbReference>
<dbReference type="CDD" id="cd18809">
    <property type="entry name" value="SF1_C_RecD"/>
    <property type="match status" value="1"/>
</dbReference>
<reference evidence="5 6" key="2">
    <citation type="submission" date="2009-02" db="EMBL/GenBank/DDBJ databases">
        <title>Draft genome sequence of Clostridium methylpentosum (DSM 5476).</title>
        <authorList>
            <person name="Sudarsanam P."/>
            <person name="Ley R."/>
            <person name="Guruge J."/>
            <person name="Turnbaugh P.J."/>
            <person name="Mahowald M."/>
            <person name="Liep D."/>
            <person name="Gordon J."/>
        </authorList>
    </citation>
    <scope>NUCLEOTIDE SEQUENCE [LARGE SCALE GENOMIC DNA]</scope>
    <source>
        <strain evidence="5 6">DSM 5476</strain>
    </source>
</reference>
<organism evidence="5 6">
    <name type="scientific">[Clostridium] methylpentosum DSM 5476</name>
    <dbReference type="NCBI Taxonomy" id="537013"/>
    <lineage>
        <taxon>Bacteria</taxon>
        <taxon>Bacillati</taxon>
        <taxon>Bacillota</taxon>
        <taxon>Clostridia</taxon>
        <taxon>Eubacteriales</taxon>
        <taxon>Oscillospiraceae</taxon>
        <taxon>Oscillospiraceae incertae sedis</taxon>
    </lineage>
</organism>
<dbReference type="Pfam" id="PF14490">
    <property type="entry name" value="HHH_RecD2"/>
    <property type="match status" value="1"/>
</dbReference>
<dbReference type="InterPro" id="IPR003593">
    <property type="entry name" value="AAA+_ATPase"/>
</dbReference>
<keyword evidence="1 3" id="KW-0547">Nucleotide-binding</keyword>
<dbReference type="GO" id="GO:0016887">
    <property type="term" value="F:ATP hydrolysis activity"/>
    <property type="evidence" value="ECO:0007669"/>
    <property type="project" value="RHEA"/>
</dbReference>
<dbReference type="STRING" id="537013.CLOSTMETH_03166"/>
<keyword evidence="6" id="KW-1185">Reference proteome</keyword>
<evidence type="ECO:0000256" key="1">
    <source>
        <dbReference type="ARBA" id="ARBA00022741"/>
    </source>
</evidence>
<dbReference type="InterPro" id="IPR050534">
    <property type="entry name" value="Coronavir_polyprotein_1ab"/>
</dbReference>
<dbReference type="EMBL" id="ACEC01000114">
    <property type="protein sequence ID" value="EEG29226.1"/>
    <property type="molecule type" value="Genomic_DNA"/>
</dbReference>
<comment type="catalytic activity">
    <reaction evidence="3">
        <text>ATP + H2O = ADP + phosphate + H(+)</text>
        <dbReference type="Rhea" id="RHEA:13065"/>
        <dbReference type="ChEBI" id="CHEBI:15377"/>
        <dbReference type="ChEBI" id="CHEBI:15378"/>
        <dbReference type="ChEBI" id="CHEBI:30616"/>
        <dbReference type="ChEBI" id="CHEBI:43474"/>
        <dbReference type="ChEBI" id="CHEBI:456216"/>
        <dbReference type="EC" id="5.6.2.3"/>
    </reaction>
</comment>
<dbReference type="InterPro" id="IPR010994">
    <property type="entry name" value="RuvA_2-like"/>
</dbReference>
<dbReference type="CDD" id="cd17933">
    <property type="entry name" value="DEXSc_RecD-like"/>
    <property type="match status" value="1"/>
</dbReference>
<accession>C0EH21</accession>
<dbReference type="Pfam" id="PF13538">
    <property type="entry name" value="UvrD_C_2"/>
    <property type="match status" value="1"/>
</dbReference>
<dbReference type="HOGENOM" id="CLU_007524_0_2_9"/>
<comment type="similarity">
    <text evidence="3">Belongs to the RecD family. RecD2 subfamily.</text>
</comment>
<dbReference type="Proteomes" id="UP000003340">
    <property type="component" value="Unassembled WGS sequence"/>
</dbReference>
<evidence type="ECO:0000259" key="4">
    <source>
        <dbReference type="SMART" id="SM00382"/>
    </source>
</evidence>
<feature type="domain" description="AAA+ ATPase" evidence="4">
    <location>
        <begin position="337"/>
        <end position="482"/>
    </location>
</feature>
<evidence type="ECO:0000313" key="6">
    <source>
        <dbReference type="Proteomes" id="UP000003340"/>
    </source>
</evidence>
<keyword evidence="3 5" id="KW-0347">Helicase</keyword>
<evidence type="ECO:0000256" key="2">
    <source>
        <dbReference type="ARBA" id="ARBA00022840"/>
    </source>
</evidence>
<dbReference type="Gene3D" id="1.10.10.2220">
    <property type="match status" value="1"/>
</dbReference>
<dbReference type="Pfam" id="PF18335">
    <property type="entry name" value="SH3_13"/>
    <property type="match status" value="1"/>
</dbReference>
<feature type="binding site" evidence="3">
    <location>
        <begin position="348"/>
        <end position="352"/>
    </location>
    <ligand>
        <name>ATP</name>
        <dbReference type="ChEBI" id="CHEBI:30616"/>
    </ligand>
</feature>
<dbReference type="eggNOG" id="COG0507">
    <property type="taxonomic scope" value="Bacteria"/>
</dbReference>
<gene>
    <name evidence="3" type="primary">recD2</name>
    <name evidence="5" type="ORF">CLOSTMETH_03166</name>
</gene>
<evidence type="ECO:0000313" key="5">
    <source>
        <dbReference type="EMBL" id="EEG29226.1"/>
    </source>
</evidence>
<dbReference type="Pfam" id="PF23139">
    <property type="entry name" value="OB_YrrC"/>
    <property type="match status" value="1"/>
</dbReference>
<name>C0EH21_9FIRM</name>
<dbReference type="Gene3D" id="2.30.30.940">
    <property type="match status" value="1"/>
</dbReference>
<sequence>MNQERELLTLDATVEDIVFKNEDSGFCVLDVSAGSDLITAVGEMAAVEPGEEVTLTGYFTSHPSFGEQFKVQVFDRKLPTTARAIRKFLSSGAIKGIGPALAERIVSMFGEQTLERIQQDPECLTQVKGISQKMAENLICEFEKLFGVRRVMLFLEKFGIKATESVKVWAKWGTLAIGMIEKNPYSLCCEEIGLSFSAVDEIAAQLKLPQNDTHRIQSGLEYVLRYNARENGHTCLPRERLVAVASSLLQLDTGEIDEVLTQQLERGRFYSLEGGREFIFLPTYFLAEQYTAERVAQMLETQQDEPEGLELAIDLEEEACGLEYAPLQRKAIRDAVNNRFFILTGGPGTGKTTILNGVISILEQRGEKVGICAPTGRAAKRLSEVSGQDAKTIHRMLGVQMQQGERSDFVHNEQNPLKYDAIIVDEMSMVDSLLFASLLKAAKPSCRVILTGDSNQLPSVSAGNVLKDLISSGCIPFVELKEIFRQSAQSLIVTNAHAIVNDEYPELERTDNDFFFLGRRSLEATAYTIAELVEVRLPASYGFSPLDDIQVICPSRKTVIGTVELNRLLQNKLNPPELGKKEFKYGLYTYREGDKVMQVRNNYDIEWKKDGESGQGIFNGDIGYITKINRAAGVMQVLFDGRTATYTTEMAKELELAYAITIHKSQGNEFRAVVMPVMGGETEFYNRNLFYTGITRAKELLILVGSSRSVAHMVRQIKVNYRYTGLKKLLTTAVLGE</sequence>
<dbReference type="PANTHER" id="PTHR43788">
    <property type="entry name" value="DNA2/NAM7 HELICASE FAMILY MEMBER"/>
    <property type="match status" value="1"/>
</dbReference>
<dbReference type="InterPro" id="IPR027785">
    <property type="entry name" value="UvrD-like_helicase_C"/>
</dbReference>
<keyword evidence="2 3" id="KW-0067">ATP-binding</keyword>
<dbReference type="InterPro" id="IPR027417">
    <property type="entry name" value="P-loop_NTPase"/>
</dbReference>
<reference evidence="5 6" key="1">
    <citation type="submission" date="2009-01" db="EMBL/GenBank/DDBJ databases">
        <authorList>
            <person name="Fulton L."/>
            <person name="Clifton S."/>
            <person name="Fulton B."/>
            <person name="Xu J."/>
            <person name="Minx P."/>
            <person name="Pepin K.H."/>
            <person name="Johnson M."/>
            <person name="Bhonagiri V."/>
            <person name="Nash W.E."/>
            <person name="Mardis E.R."/>
            <person name="Wilson R.K."/>
        </authorList>
    </citation>
    <scope>NUCLEOTIDE SEQUENCE [LARGE SCALE GENOMIC DNA]</scope>
    <source>
        <strain evidence="5 6">DSM 5476</strain>
    </source>
</reference>
<dbReference type="GO" id="GO:0003677">
    <property type="term" value="F:DNA binding"/>
    <property type="evidence" value="ECO:0007669"/>
    <property type="project" value="UniProtKB-UniRule"/>
</dbReference>
<dbReference type="Gene3D" id="3.40.50.300">
    <property type="entry name" value="P-loop containing nucleotide triphosphate hydrolases"/>
    <property type="match status" value="2"/>
</dbReference>
<dbReference type="GO" id="GO:0043139">
    <property type="term" value="F:5'-3' DNA helicase activity"/>
    <property type="evidence" value="ECO:0007669"/>
    <property type="project" value="UniProtKB-UniRule"/>
</dbReference>
<dbReference type="EC" id="5.6.2.3" evidence="3"/>
<dbReference type="InterPro" id="IPR055446">
    <property type="entry name" value="RecD2_N_OB"/>
</dbReference>
<dbReference type="GO" id="GO:0017116">
    <property type="term" value="F:single-stranded DNA helicase activity"/>
    <property type="evidence" value="ECO:0007669"/>
    <property type="project" value="TreeGrafter"/>
</dbReference>
<dbReference type="Pfam" id="PF13245">
    <property type="entry name" value="AAA_19"/>
    <property type="match status" value="1"/>
</dbReference>
<protein>
    <recommendedName>
        <fullName evidence="3">ATP-dependent RecD2 DNA helicase</fullName>
        <ecNumber evidence="3">5.6.2.3</ecNumber>
    </recommendedName>
    <alternativeName>
        <fullName evidence="3">DNA 5'-3' helicase subunit RecD2</fullName>
    </alternativeName>
</protein>
<keyword evidence="3" id="KW-0378">Hydrolase</keyword>
<dbReference type="PANTHER" id="PTHR43788:SF6">
    <property type="entry name" value="DNA HELICASE B"/>
    <property type="match status" value="1"/>
</dbReference>